<dbReference type="InterPro" id="IPR007627">
    <property type="entry name" value="RNA_pol_sigma70_r2"/>
</dbReference>
<keyword evidence="5" id="KW-0731">Sigma factor</keyword>
<dbReference type="STRING" id="261317.BCTU_016"/>
<dbReference type="InterPro" id="IPR050813">
    <property type="entry name" value="Sigma-70_Factor"/>
</dbReference>
<keyword evidence="7" id="KW-0804">Transcription</keyword>
<dbReference type="NCBIfam" id="TIGR02392">
    <property type="entry name" value="rpoH_proteo"/>
    <property type="match status" value="1"/>
</dbReference>
<dbReference type="InterPro" id="IPR014284">
    <property type="entry name" value="RNA_pol_sigma-70_dom"/>
</dbReference>
<evidence type="ECO:0000256" key="4">
    <source>
        <dbReference type="ARBA" id="ARBA00023016"/>
    </source>
</evidence>
<dbReference type="NCBIfam" id="TIGR02937">
    <property type="entry name" value="sigma70-ECF"/>
    <property type="match status" value="1"/>
</dbReference>
<dbReference type="SUPFAM" id="SSF88946">
    <property type="entry name" value="Sigma2 domain of RNA polymerase sigma factors"/>
    <property type="match status" value="1"/>
</dbReference>
<dbReference type="InterPro" id="IPR036388">
    <property type="entry name" value="WH-like_DNA-bd_sf"/>
</dbReference>
<name>F7WYW5_9GAMM</name>
<keyword evidence="4" id="KW-0346">Stress response</keyword>
<accession>F7WYW5</accession>
<dbReference type="InterPro" id="IPR012759">
    <property type="entry name" value="RNA_pol_sigma_RpoH_proteobac"/>
</dbReference>
<dbReference type="eggNOG" id="COG0568">
    <property type="taxonomic scope" value="Bacteria"/>
</dbReference>
<dbReference type="InterPro" id="IPR013324">
    <property type="entry name" value="RNA_pol_sigma_r3/r4-like"/>
</dbReference>
<comment type="similarity">
    <text evidence="1">Belongs to the sigma-70 factor family.</text>
</comment>
<dbReference type="GO" id="GO:0003677">
    <property type="term" value="F:DNA binding"/>
    <property type="evidence" value="ECO:0007669"/>
    <property type="project" value="UniProtKB-KW"/>
</dbReference>
<dbReference type="InterPro" id="IPR000943">
    <property type="entry name" value="RNA_pol_sigma70"/>
</dbReference>
<reference evidence="10 11" key="1">
    <citation type="journal article" date="2011" name="Appl. Environ. Microbiol.">
        <title>The genome of Buchnera aphidicola from the aphid Cinara tujafilina provides new clues about the evolutionary history of metabolic losses in bacterial endosymbionts.</title>
        <authorList>
            <person name="Lamelas A."/>
            <person name="Gosalbes M.J."/>
            <person name="Moya A."/>
            <person name="Latorre A."/>
        </authorList>
    </citation>
    <scope>NUCLEOTIDE SEQUENCE [LARGE SCALE GENOMIC DNA]</scope>
    <source>
        <strain evidence="11">Cinara tujafilina</strain>
    </source>
</reference>
<evidence type="ECO:0000259" key="9">
    <source>
        <dbReference type="PROSITE" id="PS00715"/>
    </source>
</evidence>
<keyword evidence="11" id="KW-1185">Reference proteome</keyword>
<dbReference type="NCBIfam" id="NF005143">
    <property type="entry name" value="PRK06596.1"/>
    <property type="match status" value="1"/>
</dbReference>
<dbReference type="PANTHER" id="PTHR30376">
    <property type="entry name" value="SIGMA FACTOR RPOH HEAT SHOCK RELATED"/>
    <property type="match status" value="1"/>
</dbReference>
<feature type="domain" description="RNA polymerase sigma-70" evidence="9">
    <location>
        <begin position="80"/>
        <end position="93"/>
    </location>
</feature>
<sequence>MKNIKNKVLTSGFLNIGSLDTYVRVANSFPMLTEKQEKSLLNKLFFRNDIEAVKLLILSHLRFVIYIAKNYSGYGLPKADLIQEGNIGLMKAIRRFNINFNVRLVSFAVHWIKSEIHEYVLRNWRIVKVATTKSQRKLFFNLRKKKRLGWFNTDEINIVATQLGVTQREVQEMESRMSTQDITLDYLPNDVNCDYVSNRNLMPTIYLEDKKSNFALDIEQNNWERHATHKLSDALLILDERSQQIIKRRWLYQDHNKITLQSLARDYGISAERVRQLEKNAMKKLKLAIEA</sequence>
<gene>
    <name evidence="10" type="primary">rpoH</name>
    <name evidence="10" type="ORF">BCTU_016</name>
</gene>
<evidence type="ECO:0000256" key="7">
    <source>
        <dbReference type="ARBA" id="ARBA00023163"/>
    </source>
</evidence>
<dbReference type="Gene3D" id="1.20.120.1810">
    <property type="match status" value="1"/>
</dbReference>
<dbReference type="EMBL" id="CP001817">
    <property type="protein sequence ID" value="AEH39615.1"/>
    <property type="molecule type" value="Genomic_DNA"/>
</dbReference>
<dbReference type="GO" id="GO:0016987">
    <property type="term" value="F:sigma factor activity"/>
    <property type="evidence" value="ECO:0007669"/>
    <property type="project" value="UniProtKB-UniRule"/>
</dbReference>
<evidence type="ECO:0000256" key="1">
    <source>
        <dbReference type="ARBA" id="ARBA00007788"/>
    </source>
</evidence>
<keyword evidence="3" id="KW-0805">Transcription regulation</keyword>
<dbReference type="SUPFAM" id="SSF88659">
    <property type="entry name" value="Sigma3 and sigma4 domains of RNA polymerase sigma factors"/>
    <property type="match status" value="1"/>
</dbReference>
<proteinExistence type="inferred from homology"/>
<dbReference type="OrthoDB" id="9809557at2"/>
<dbReference type="PANTHER" id="PTHR30376:SF3">
    <property type="entry name" value="RNA POLYMERASE SIGMA FACTOR RPOH"/>
    <property type="match status" value="1"/>
</dbReference>
<dbReference type="FunFam" id="1.20.120.1810:FF:000001">
    <property type="entry name" value="RNA polymerase sigma factor RpoH"/>
    <property type="match status" value="1"/>
</dbReference>
<evidence type="ECO:0000313" key="11">
    <source>
        <dbReference type="Proteomes" id="UP000006811"/>
    </source>
</evidence>
<keyword evidence="6" id="KW-0238">DNA-binding</keyword>
<evidence type="ECO:0000313" key="10">
    <source>
        <dbReference type="EMBL" id="AEH39615.1"/>
    </source>
</evidence>
<dbReference type="Pfam" id="PF04545">
    <property type="entry name" value="Sigma70_r4"/>
    <property type="match status" value="1"/>
</dbReference>
<evidence type="ECO:0000256" key="3">
    <source>
        <dbReference type="ARBA" id="ARBA00023015"/>
    </source>
</evidence>
<dbReference type="InterPro" id="IPR007630">
    <property type="entry name" value="RNA_pol_sigma70_r4"/>
</dbReference>
<keyword evidence="2" id="KW-0963">Cytoplasm</keyword>
<evidence type="ECO:0000256" key="2">
    <source>
        <dbReference type="ARBA" id="ARBA00022490"/>
    </source>
</evidence>
<dbReference type="AlphaFoldDB" id="F7WYW5"/>
<dbReference type="HOGENOM" id="CLU_014793_3_5_6"/>
<evidence type="ECO:0000256" key="6">
    <source>
        <dbReference type="ARBA" id="ARBA00023125"/>
    </source>
</evidence>
<dbReference type="PROSITE" id="PS00715">
    <property type="entry name" value="SIGMA70_1"/>
    <property type="match status" value="1"/>
</dbReference>
<dbReference type="Proteomes" id="UP000006811">
    <property type="component" value="Chromosome"/>
</dbReference>
<dbReference type="Pfam" id="PF04542">
    <property type="entry name" value="Sigma70_r2"/>
    <property type="match status" value="1"/>
</dbReference>
<dbReference type="InterPro" id="IPR013325">
    <property type="entry name" value="RNA_pol_sigma_r2"/>
</dbReference>
<evidence type="ECO:0000256" key="5">
    <source>
        <dbReference type="ARBA" id="ARBA00023082"/>
    </source>
</evidence>
<organism evidence="10 11">
    <name type="scientific">Buchnera aphidicola</name>
    <name type="common">Cinara tujafilina</name>
    <dbReference type="NCBI Taxonomy" id="261317"/>
    <lineage>
        <taxon>Bacteria</taxon>
        <taxon>Pseudomonadati</taxon>
        <taxon>Pseudomonadota</taxon>
        <taxon>Gammaproteobacteria</taxon>
        <taxon>Enterobacterales</taxon>
        <taxon>Erwiniaceae</taxon>
        <taxon>Buchnera</taxon>
    </lineage>
</organism>
<evidence type="ECO:0000256" key="8">
    <source>
        <dbReference type="NCBIfam" id="TIGR02392"/>
    </source>
</evidence>
<dbReference type="Gene3D" id="1.10.10.10">
    <property type="entry name" value="Winged helix-like DNA-binding domain superfamily/Winged helix DNA-binding domain"/>
    <property type="match status" value="1"/>
</dbReference>
<protein>
    <recommendedName>
        <fullName evidence="8">RNA polymerase sigma factor RpoH</fullName>
    </recommendedName>
</protein>
<dbReference type="GO" id="GO:0006352">
    <property type="term" value="P:DNA-templated transcription initiation"/>
    <property type="evidence" value="ECO:0007669"/>
    <property type="project" value="UniProtKB-UniRule"/>
</dbReference>
<dbReference type="KEGG" id="baj:BCTU_016"/>
<dbReference type="PRINTS" id="PR00046">
    <property type="entry name" value="SIGMA70FCT"/>
</dbReference>